<keyword evidence="7 11" id="KW-0812">Transmembrane</keyword>
<dbReference type="GO" id="GO:0051751">
    <property type="term" value="F:alpha-1,4-mannosyltransferase activity"/>
    <property type="evidence" value="ECO:0007669"/>
    <property type="project" value="InterPro"/>
</dbReference>
<feature type="compositionally biased region" description="Pro residues" evidence="12">
    <location>
        <begin position="267"/>
        <end position="276"/>
    </location>
</feature>
<evidence type="ECO:0000256" key="2">
    <source>
        <dbReference type="ARBA" id="ARBA00004687"/>
    </source>
</evidence>
<protein>
    <recommendedName>
        <fullName evidence="11">GPI mannosyltransferase 1</fullName>
        <ecNumber evidence="11">2.4.1.-</ecNumber>
    </recommendedName>
    <alternativeName>
        <fullName evidence="11">GPI mannosyltransferase I</fullName>
    </alternativeName>
</protein>
<accession>A0A6A3AXA8</accession>
<dbReference type="PANTHER" id="PTHR12886">
    <property type="entry name" value="PIG-M MANNOSYLTRANSFERASE"/>
    <property type="match status" value="1"/>
</dbReference>
<evidence type="ECO:0000256" key="6">
    <source>
        <dbReference type="ARBA" id="ARBA00022679"/>
    </source>
</evidence>
<dbReference type="InterPro" id="IPR007704">
    <property type="entry name" value="PIG-M"/>
</dbReference>
<dbReference type="EC" id="2.4.1.-" evidence="11"/>
<evidence type="ECO:0000256" key="4">
    <source>
        <dbReference type="ARBA" id="ARBA00022502"/>
    </source>
</evidence>
<evidence type="ECO:0000256" key="9">
    <source>
        <dbReference type="ARBA" id="ARBA00022989"/>
    </source>
</evidence>
<dbReference type="GO" id="GO:0005789">
    <property type="term" value="C:endoplasmic reticulum membrane"/>
    <property type="evidence" value="ECO:0007669"/>
    <property type="project" value="UniProtKB-SubCell"/>
</dbReference>
<feature type="transmembrane region" description="Helical" evidence="11">
    <location>
        <begin position="148"/>
        <end position="167"/>
    </location>
</feature>
<dbReference type="GO" id="GO:0004376">
    <property type="term" value="F:GPI mannosyltransferase activity"/>
    <property type="evidence" value="ECO:0007669"/>
    <property type="project" value="InterPro"/>
</dbReference>
<evidence type="ECO:0000256" key="11">
    <source>
        <dbReference type="RuleBase" id="RU365064"/>
    </source>
</evidence>
<comment type="pathway">
    <text evidence="2 11">Glycolipid biosynthesis; glycosylphosphatidylinositol-anchor biosynthesis.</text>
</comment>
<dbReference type="PANTHER" id="PTHR12886:SF0">
    <property type="entry name" value="GPI MANNOSYLTRANSFERASE 1"/>
    <property type="match status" value="1"/>
</dbReference>
<gene>
    <name evidence="13" type="ORF">F3Y22_tig00110356pilonHSYRG00042</name>
</gene>
<keyword evidence="5 11" id="KW-0328">Glycosyltransferase</keyword>
<keyword evidence="10 11" id="KW-0472">Membrane</keyword>
<feature type="transmembrane region" description="Helical" evidence="11">
    <location>
        <begin position="114"/>
        <end position="142"/>
    </location>
</feature>
<evidence type="ECO:0000256" key="8">
    <source>
        <dbReference type="ARBA" id="ARBA00022824"/>
    </source>
</evidence>
<comment type="caution">
    <text evidence="13">The sequence shown here is derived from an EMBL/GenBank/DDBJ whole genome shotgun (WGS) entry which is preliminary data.</text>
</comment>
<evidence type="ECO:0000256" key="1">
    <source>
        <dbReference type="ARBA" id="ARBA00004477"/>
    </source>
</evidence>
<evidence type="ECO:0000256" key="10">
    <source>
        <dbReference type="ARBA" id="ARBA00023136"/>
    </source>
</evidence>
<dbReference type="GO" id="GO:0006506">
    <property type="term" value="P:GPI anchor biosynthetic process"/>
    <property type="evidence" value="ECO:0007669"/>
    <property type="project" value="UniProtKB-UniPathway"/>
</dbReference>
<name>A0A6A3AXA8_HIBSY</name>
<evidence type="ECO:0000256" key="7">
    <source>
        <dbReference type="ARBA" id="ARBA00022692"/>
    </source>
</evidence>
<comment type="caution">
    <text evidence="11">Lacks conserved residue(s) required for the propagation of feature annotation.</text>
</comment>
<dbReference type="AlphaFoldDB" id="A0A6A3AXA8"/>
<comment type="similarity">
    <text evidence="3 11">Belongs to the PIGM family.</text>
</comment>
<sequence length="276" mass="31615">MSLSYFLGAWLSDIIITQLEMLDLTIGNVIQAACWYGLIVHFRIYPIIYALPIIVFLDPRIFQSGVKPLLCDWTSDQLKTRQINSQVTDQFDAWTAVKSIFTSSGKVISFLPQFIVQLVLIFCFAKDLVFCFFVQTVAFVAFNKVITAQYFVWFYCLLPLILPWTNMKLKWKGLCCILLWMGAQTHWLLWGYLLEFKGRNVFLQLWVAGLLFLAANVFILILLIRHHNYAPIFRQHAVFGKSGDERFASISSSSNQQTSSVGVDPYPTVPPPSSQM</sequence>
<feature type="transmembrane region" description="Helical" evidence="11">
    <location>
        <begin position="35"/>
        <end position="57"/>
    </location>
</feature>
<dbReference type="Proteomes" id="UP000436088">
    <property type="component" value="Unassembled WGS sequence"/>
</dbReference>
<keyword evidence="9 11" id="KW-1133">Transmembrane helix</keyword>
<keyword evidence="4 11" id="KW-0337">GPI-anchor biosynthesis</keyword>
<keyword evidence="8 11" id="KW-0256">Endoplasmic reticulum</keyword>
<keyword evidence="14" id="KW-1185">Reference proteome</keyword>
<dbReference type="EMBL" id="VEPZ02000949">
    <property type="protein sequence ID" value="KAE8708057.1"/>
    <property type="molecule type" value="Genomic_DNA"/>
</dbReference>
<dbReference type="UniPathway" id="UPA00196"/>
<feature type="transmembrane region" description="Helical" evidence="11">
    <location>
        <begin position="205"/>
        <end position="224"/>
    </location>
</feature>
<feature type="region of interest" description="Disordered" evidence="12">
    <location>
        <begin position="250"/>
        <end position="276"/>
    </location>
</feature>
<comment type="subcellular location">
    <subcellularLocation>
        <location evidence="1 11">Endoplasmic reticulum membrane</location>
        <topology evidence="1 11">Multi-pass membrane protein</topology>
    </subcellularLocation>
</comment>
<reference evidence="13" key="1">
    <citation type="submission" date="2019-09" db="EMBL/GenBank/DDBJ databases">
        <title>Draft genome information of white flower Hibiscus syriacus.</title>
        <authorList>
            <person name="Kim Y.-M."/>
        </authorList>
    </citation>
    <scope>NUCLEOTIDE SEQUENCE [LARGE SCALE GENOMIC DNA]</scope>
    <source>
        <strain evidence="13">YM2019G1</strain>
    </source>
</reference>
<organism evidence="13 14">
    <name type="scientific">Hibiscus syriacus</name>
    <name type="common">Rose of Sharon</name>
    <dbReference type="NCBI Taxonomy" id="106335"/>
    <lineage>
        <taxon>Eukaryota</taxon>
        <taxon>Viridiplantae</taxon>
        <taxon>Streptophyta</taxon>
        <taxon>Embryophyta</taxon>
        <taxon>Tracheophyta</taxon>
        <taxon>Spermatophyta</taxon>
        <taxon>Magnoliopsida</taxon>
        <taxon>eudicotyledons</taxon>
        <taxon>Gunneridae</taxon>
        <taxon>Pentapetalae</taxon>
        <taxon>rosids</taxon>
        <taxon>malvids</taxon>
        <taxon>Malvales</taxon>
        <taxon>Malvaceae</taxon>
        <taxon>Malvoideae</taxon>
        <taxon>Hibiscus</taxon>
    </lineage>
</organism>
<evidence type="ECO:0000256" key="5">
    <source>
        <dbReference type="ARBA" id="ARBA00022676"/>
    </source>
</evidence>
<keyword evidence="6 11" id="KW-0808">Transferase</keyword>
<evidence type="ECO:0000256" key="12">
    <source>
        <dbReference type="SAM" id="MobiDB-lite"/>
    </source>
</evidence>
<dbReference type="GO" id="GO:1990529">
    <property type="term" value="C:glycosylphosphatidylinositol-mannosyltransferase I complex"/>
    <property type="evidence" value="ECO:0007669"/>
    <property type="project" value="TreeGrafter"/>
</dbReference>
<proteinExistence type="inferred from homology"/>
<comment type="function">
    <text evidence="11">Catalytic subunit of the glycosylphosphatidylinositol-mannosyltransferase I complex which catalyzes the transfer of the first mannose, via an alpha-1,4 bond from a dolichol-phosphate-mannose (Dol-P-Man) to the glucosaminyl acyl phosphatidylinositol (GlcN-(acyl)PI) intermediate to generate alpha-D-Man-(1-&gt;4)-alpha-D-GlcN-(1-&gt;6)-(1-radyl,2-acyl-sn-glycero-3-phospho)-2-acyl-inositol and participates in the sixth step of the glycosylphosphatidylinositol-anchor biosynthesis.</text>
</comment>
<evidence type="ECO:0000313" key="13">
    <source>
        <dbReference type="EMBL" id="KAE8708057.1"/>
    </source>
</evidence>
<dbReference type="Pfam" id="PF05007">
    <property type="entry name" value="Mannosyl_trans"/>
    <property type="match status" value="2"/>
</dbReference>
<feature type="compositionally biased region" description="Low complexity" evidence="12">
    <location>
        <begin position="250"/>
        <end position="260"/>
    </location>
</feature>
<feature type="transmembrane region" description="Helical" evidence="11">
    <location>
        <begin position="174"/>
        <end position="193"/>
    </location>
</feature>
<evidence type="ECO:0000256" key="3">
    <source>
        <dbReference type="ARBA" id="ARBA00011071"/>
    </source>
</evidence>
<evidence type="ECO:0000313" key="14">
    <source>
        <dbReference type="Proteomes" id="UP000436088"/>
    </source>
</evidence>